<dbReference type="FunCoup" id="A0A5R8QF92">
    <property type="interactions" value="189"/>
</dbReference>
<comment type="similarity">
    <text evidence="1 5">Belongs to the pseudouridine synthase RsuA family.</text>
</comment>
<dbReference type="InterPro" id="IPR018496">
    <property type="entry name" value="PsdUridine_synth_RsuA/RluB_CS"/>
</dbReference>
<dbReference type="InterPro" id="IPR020094">
    <property type="entry name" value="TruA/RsuA/RluB/E/F_N"/>
</dbReference>
<keyword evidence="2 4" id="KW-0694">RNA-binding</keyword>
<dbReference type="Gene3D" id="3.30.70.580">
    <property type="entry name" value="Pseudouridine synthase I, catalytic domain, N-terminal subdomain"/>
    <property type="match status" value="1"/>
</dbReference>
<dbReference type="Pfam" id="PF01479">
    <property type="entry name" value="S4"/>
    <property type="match status" value="1"/>
</dbReference>
<dbReference type="PROSITE" id="PS50889">
    <property type="entry name" value="S4"/>
    <property type="match status" value="1"/>
</dbReference>
<organism evidence="7 8">
    <name type="scientific">Culicoidibacter larvae</name>
    <dbReference type="NCBI Taxonomy" id="2579976"/>
    <lineage>
        <taxon>Bacteria</taxon>
        <taxon>Bacillati</taxon>
        <taxon>Bacillota</taxon>
        <taxon>Culicoidibacteria</taxon>
        <taxon>Culicoidibacterales</taxon>
        <taxon>Culicoidibacteraceae</taxon>
        <taxon>Culicoidibacter</taxon>
    </lineage>
</organism>
<dbReference type="Pfam" id="PF00849">
    <property type="entry name" value="PseudoU_synth_2"/>
    <property type="match status" value="1"/>
</dbReference>
<evidence type="ECO:0000256" key="4">
    <source>
        <dbReference type="PROSITE-ProRule" id="PRU00182"/>
    </source>
</evidence>
<dbReference type="InterPro" id="IPR036986">
    <property type="entry name" value="S4_RNA-bd_sf"/>
</dbReference>
<dbReference type="SUPFAM" id="SSF55120">
    <property type="entry name" value="Pseudouridine synthase"/>
    <property type="match status" value="1"/>
</dbReference>
<gene>
    <name evidence="7" type="ORF">FEZ08_03320</name>
</gene>
<evidence type="ECO:0000256" key="3">
    <source>
        <dbReference type="ARBA" id="ARBA00023235"/>
    </source>
</evidence>
<dbReference type="AlphaFoldDB" id="A0A5R8QF92"/>
<dbReference type="InterPro" id="IPR050343">
    <property type="entry name" value="RsuA_PseudoU_synthase"/>
</dbReference>
<dbReference type="GO" id="GO:0000455">
    <property type="term" value="P:enzyme-directed rRNA pseudouridine synthesis"/>
    <property type="evidence" value="ECO:0007669"/>
    <property type="project" value="UniProtKB-ARBA"/>
</dbReference>
<protein>
    <recommendedName>
        <fullName evidence="5">Pseudouridine synthase</fullName>
        <ecNumber evidence="5">5.4.99.-</ecNumber>
    </recommendedName>
</protein>
<name>A0A5R8QF92_9FIRM</name>
<dbReference type="NCBIfam" id="TIGR00093">
    <property type="entry name" value="pseudouridine synthase"/>
    <property type="match status" value="1"/>
</dbReference>
<dbReference type="SMART" id="SM00363">
    <property type="entry name" value="S4"/>
    <property type="match status" value="1"/>
</dbReference>
<evidence type="ECO:0000256" key="2">
    <source>
        <dbReference type="ARBA" id="ARBA00022884"/>
    </source>
</evidence>
<dbReference type="InterPro" id="IPR042092">
    <property type="entry name" value="PsdUridine_s_RsuA/RluB/E/F_cat"/>
</dbReference>
<dbReference type="GO" id="GO:0120159">
    <property type="term" value="F:rRNA pseudouridine synthase activity"/>
    <property type="evidence" value="ECO:0007669"/>
    <property type="project" value="UniProtKB-ARBA"/>
</dbReference>
<feature type="domain" description="RNA-binding S4" evidence="6">
    <location>
        <begin position="1"/>
        <end position="59"/>
    </location>
</feature>
<dbReference type="SUPFAM" id="SSF55174">
    <property type="entry name" value="Alpha-L RNA-binding motif"/>
    <property type="match status" value="1"/>
</dbReference>
<proteinExistence type="inferred from homology"/>
<sequence>MRIDKLLANSGFGSRREVKELLKRKVVFVDEQVVINPKVHVDTATQVVRVEDEVVTYEPFVYVMLNKPQNVVSATSDELDATVVDLLDPYFASREVFPVGRLDKDTEGLVLLTNNGKLAHKLLTPKSHVMKEYIATIDQPVTEDDIAAFAAGVTLDDGYLTKPAILSIPNTEQATEIVVCISEGKFHQIKRMFEAVGKKVVYLKRTKIGSLDLDESLELGQSRRLTNDELEALLADTE</sequence>
<dbReference type="Gene3D" id="3.10.290.10">
    <property type="entry name" value="RNA-binding S4 domain"/>
    <property type="match status" value="1"/>
</dbReference>
<evidence type="ECO:0000313" key="8">
    <source>
        <dbReference type="Proteomes" id="UP000306912"/>
    </source>
</evidence>
<dbReference type="InterPro" id="IPR002942">
    <property type="entry name" value="S4_RNA-bd"/>
</dbReference>
<dbReference type="InterPro" id="IPR000748">
    <property type="entry name" value="PsdUridine_synth_RsuA/RluB/E/F"/>
</dbReference>
<dbReference type="PANTHER" id="PTHR47683">
    <property type="entry name" value="PSEUDOURIDINE SYNTHASE FAMILY PROTEIN-RELATED"/>
    <property type="match status" value="1"/>
</dbReference>
<accession>A0A5R8QF92</accession>
<dbReference type="PROSITE" id="PS01149">
    <property type="entry name" value="PSI_RSU"/>
    <property type="match status" value="1"/>
</dbReference>
<dbReference type="GO" id="GO:0003723">
    <property type="term" value="F:RNA binding"/>
    <property type="evidence" value="ECO:0007669"/>
    <property type="project" value="UniProtKB-KW"/>
</dbReference>
<evidence type="ECO:0000259" key="6">
    <source>
        <dbReference type="SMART" id="SM00363"/>
    </source>
</evidence>
<keyword evidence="8" id="KW-1185">Reference proteome</keyword>
<keyword evidence="3 5" id="KW-0413">Isomerase</keyword>
<dbReference type="InterPro" id="IPR020103">
    <property type="entry name" value="PsdUridine_synth_cat_dom_sf"/>
</dbReference>
<dbReference type="PANTHER" id="PTHR47683:SF4">
    <property type="entry name" value="PSEUDOURIDINE SYNTHASE"/>
    <property type="match status" value="1"/>
</dbReference>
<reference evidence="7 8" key="1">
    <citation type="submission" date="2019-05" db="EMBL/GenBank/DDBJ databases">
        <title>Culicoidintestinum kansasii gen. nov., sp. nov. from the gastrointestinal tract of the biting midge, Culicoides sonorensis.</title>
        <authorList>
            <person name="Neupane S."/>
            <person name="Ghosh A."/>
            <person name="Gunther S."/>
            <person name="Martin K."/>
            <person name="Zurek L."/>
        </authorList>
    </citation>
    <scope>NUCLEOTIDE SEQUENCE [LARGE SCALE GENOMIC DNA]</scope>
    <source>
        <strain evidence="7 8">CS-1</strain>
    </source>
</reference>
<dbReference type="OrthoDB" id="9807213at2"/>
<comment type="caution">
    <text evidence="7">The sequence shown here is derived from an EMBL/GenBank/DDBJ whole genome shotgun (WGS) entry which is preliminary data.</text>
</comment>
<dbReference type="Proteomes" id="UP000306912">
    <property type="component" value="Unassembled WGS sequence"/>
</dbReference>
<evidence type="ECO:0000313" key="7">
    <source>
        <dbReference type="EMBL" id="TLG76658.1"/>
    </source>
</evidence>
<dbReference type="EC" id="5.4.99.-" evidence="5"/>
<dbReference type="Gene3D" id="3.30.70.1560">
    <property type="entry name" value="Alpha-L RNA-binding motif"/>
    <property type="match status" value="1"/>
</dbReference>
<evidence type="ECO:0000256" key="5">
    <source>
        <dbReference type="RuleBase" id="RU003887"/>
    </source>
</evidence>
<dbReference type="CDD" id="cd00165">
    <property type="entry name" value="S4"/>
    <property type="match status" value="1"/>
</dbReference>
<dbReference type="InterPro" id="IPR006145">
    <property type="entry name" value="PsdUridine_synth_RsuA/RluA"/>
</dbReference>
<evidence type="ECO:0000256" key="1">
    <source>
        <dbReference type="ARBA" id="ARBA00008348"/>
    </source>
</evidence>
<dbReference type="FunFam" id="3.30.70.1560:FF:000001">
    <property type="entry name" value="Pseudouridine synthase"/>
    <property type="match status" value="1"/>
</dbReference>
<dbReference type="GO" id="GO:0005829">
    <property type="term" value="C:cytosol"/>
    <property type="evidence" value="ECO:0007669"/>
    <property type="project" value="UniProtKB-ARBA"/>
</dbReference>
<dbReference type="RefSeq" id="WP_138190295.1">
    <property type="nucleotide sequence ID" value="NZ_VBWP01000002.1"/>
</dbReference>
<dbReference type="EMBL" id="VBWP01000002">
    <property type="protein sequence ID" value="TLG76658.1"/>
    <property type="molecule type" value="Genomic_DNA"/>
</dbReference>
<dbReference type="InParanoid" id="A0A5R8QF92"/>
<dbReference type="CDD" id="cd02553">
    <property type="entry name" value="PseudoU_synth_RsuA"/>
    <property type="match status" value="1"/>
</dbReference>